<dbReference type="GO" id="GO:0005524">
    <property type="term" value="F:ATP binding"/>
    <property type="evidence" value="ECO:0007669"/>
    <property type="project" value="UniProtKB-KW"/>
</dbReference>
<feature type="domain" description="Helicase C-terminal" evidence="5">
    <location>
        <begin position="316"/>
        <end position="447"/>
    </location>
</feature>
<proteinExistence type="predicted"/>
<dbReference type="Proteomes" id="UP000217065">
    <property type="component" value="Unassembled WGS sequence"/>
</dbReference>
<evidence type="ECO:0000256" key="1">
    <source>
        <dbReference type="ARBA" id="ARBA00022741"/>
    </source>
</evidence>
<dbReference type="GO" id="GO:0043138">
    <property type="term" value="F:3'-5' DNA helicase activity"/>
    <property type="evidence" value="ECO:0007669"/>
    <property type="project" value="TreeGrafter"/>
</dbReference>
<dbReference type="GO" id="GO:0006270">
    <property type="term" value="P:DNA replication initiation"/>
    <property type="evidence" value="ECO:0007669"/>
    <property type="project" value="TreeGrafter"/>
</dbReference>
<gene>
    <name evidence="6" type="ORF">CF394_01220</name>
</gene>
<dbReference type="GO" id="GO:0003677">
    <property type="term" value="F:DNA binding"/>
    <property type="evidence" value="ECO:0007669"/>
    <property type="project" value="UniProtKB-KW"/>
</dbReference>
<dbReference type="PROSITE" id="PS51192">
    <property type="entry name" value="HELICASE_ATP_BIND_1"/>
    <property type="match status" value="1"/>
</dbReference>
<dbReference type="EMBL" id="NOKQ01000134">
    <property type="protein sequence ID" value="OZS79071.1"/>
    <property type="molecule type" value="Genomic_DNA"/>
</dbReference>
<evidence type="ECO:0000256" key="2">
    <source>
        <dbReference type="ARBA" id="ARBA00022840"/>
    </source>
</evidence>
<dbReference type="AlphaFoldDB" id="A0A264W6B6"/>
<keyword evidence="3" id="KW-0238">DNA-binding</keyword>
<keyword evidence="7" id="KW-1185">Reference proteome</keyword>
<accession>A0A264W6B6</accession>
<keyword evidence="2" id="KW-0067">ATP-binding</keyword>
<dbReference type="SMART" id="SM00487">
    <property type="entry name" value="DEXDc"/>
    <property type="match status" value="1"/>
</dbReference>
<name>A0A264W6B6_9BACL</name>
<protein>
    <recommendedName>
        <fullName evidence="8">DNA/RNA helicase</fullName>
    </recommendedName>
</protein>
<dbReference type="PANTHER" id="PTHR30580">
    <property type="entry name" value="PRIMOSOMAL PROTEIN N"/>
    <property type="match status" value="1"/>
</dbReference>
<dbReference type="Gene3D" id="3.40.50.300">
    <property type="entry name" value="P-loop containing nucleotide triphosphate hydrolases"/>
    <property type="match status" value="2"/>
</dbReference>
<dbReference type="OrthoDB" id="2077914at2"/>
<evidence type="ECO:0000313" key="7">
    <source>
        <dbReference type="Proteomes" id="UP000217065"/>
    </source>
</evidence>
<evidence type="ECO:0008006" key="8">
    <source>
        <dbReference type="Google" id="ProtNLM"/>
    </source>
</evidence>
<evidence type="ECO:0000313" key="6">
    <source>
        <dbReference type="EMBL" id="OZS79071.1"/>
    </source>
</evidence>
<dbReference type="SMART" id="SM00490">
    <property type="entry name" value="HELICc"/>
    <property type="match status" value="1"/>
</dbReference>
<dbReference type="GO" id="GO:0016787">
    <property type="term" value="F:hydrolase activity"/>
    <property type="evidence" value="ECO:0007669"/>
    <property type="project" value="InterPro"/>
</dbReference>
<dbReference type="InterPro" id="IPR014001">
    <property type="entry name" value="Helicase_ATP-bd"/>
</dbReference>
<sequence>MRPFGKRRDLMHHRHYFEGKIQPIEDVTLSQDSIALSLLEGDLDQIKGIEILRKSPFQVTFKCNRCLTQQPHHYATHYCLRCKCYCTYCRNCIRMGKITSCTQLFIWKGPRSDVQPEIVMTWKGTLSNLQQQALEEWRESIATGKSHMIHAVCGAGKTEIMFGAIELMLSRGERVAIACPRTDVILELAPRLQQAFESMRIDVLYGGSEKPIGLADLTLATTHQLYRFYRAFDHVIIDEADAFPYSADATLVTAVEKSLLPGGSIHYVSATPSKILHTDRKSLVAKRFHGHPLPVPRFQKALSYQKHLTRQKVPPALDKWIAFQIEMDRPFLIFFPTVRTLEDFPGNMERVHAEHPFRKELVQQLRDGKIKGLCTTTILERGITISNLQIAVLGAEQPIFNEQALIQIAGRAGRSAEFPTGDVVFFHNGVTEDMRRAKSAIERLNLQ</sequence>
<organism evidence="6 7">
    <name type="scientific">Tetzosporium hominis</name>
    <dbReference type="NCBI Taxonomy" id="2020506"/>
    <lineage>
        <taxon>Bacteria</taxon>
        <taxon>Bacillati</taxon>
        <taxon>Bacillota</taxon>
        <taxon>Bacilli</taxon>
        <taxon>Bacillales</taxon>
        <taxon>Caryophanaceae</taxon>
        <taxon>Tetzosporium</taxon>
    </lineage>
</organism>
<dbReference type="PROSITE" id="PS51194">
    <property type="entry name" value="HELICASE_CTER"/>
    <property type="match status" value="1"/>
</dbReference>
<dbReference type="Pfam" id="PF04851">
    <property type="entry name" value="ResIII"/>
    <property type="match status" value="1"/>
</dbReference>
<feature type="domain" description="Helicase ATP-binding" evidence="4">
    <location>
        <begin position="138"/>
        <end position="290"/>
    </location>
</feature>
<dbReference type="InterPro" id="IPR006935">
    <property type="entry name" value="Helicase/UvrB_N"/>
</dbReference>
<keyword evidence="1" id="KW-0547">Nucleotide-binding</keyword>
<evidence type="ECO:0000259" key="5">
    <source>
        <dbReference type="PROSITE" id="PS51194"/>
    </source>
</evidence>
<evidence type="ECO:0000259" key="4">
    <source>
        <dbReference type="PROSITE" id="PS51192"/>
    </source>
</evidence>
<dbReference type="InterPro" id="IPR001650">
    <property type="entry name" value="Helicase_C-like"/>
</dbReference>
<dbReference type="InterPro" id="IPR027417">
    <property type="entry name" value="P-loop_NTPase"/>
</dbReference>
<dbReference type="SUPFAM" id="SSF52540">
    <property type="entry name" value="P-loop containing nucleoside triphosphate hydrolases"/>
    <property type="match status" value="1"/>
</dbReference>
<dbReference type="GO" id="GO:0006302">
    <property type="term" value="P:double-strand break repair"/>
    <property type="evidence" value="ECO:0007669"/>
    <property type="project" value="TreeGrafter"/>
</dbReference>
<evidence type="ECO:0000256" key="3">
    <source>
        <dbReference type="ARBA" id="ARBA00023125"/>
    </source>
</evidence>
<dbReference type="PANTHER" id="PTHR30580:SF1">
    <property type="entry name" value="COMF OPERON PROTEIN 1"/>
    <property type="match status" value="1"/>
</dbReference>
<reference evidence="6 7" key="1">
    <citation type="submission" date="2017-07" db="EMBL/GenBank/DDBJ databases">
        <title>Tetzosporium hominis gen.nov. sp.nov.</title>
        <authorList>
            <person name="Tetz G."/>
            <person name="Tetz V."/>
        </authorList>
    </citation>
    <scope>NUCLEOTIDE SEQUENCE [LARGE SCALE GENOMIC DNA]</scope>
    <source>
        <strain evidence="6 7">VT-49</strain>
    </source>
</reference>
<dbReference type="GO" id="GO:0006310">
    <property type="term" value="P:DNA recombination"/>
    <property type="evidence" value="ECO:0007669"/>
    <property type="project" value="TreeGrafter"/>
</dbReference>
<comment type="caution">
    <text evidence="6">The sequence shown here is derived from an EMBL/GenBank/DDBJ whole genome shotgun (WGS) entry which is preliminary data.</text>
</comment>
<dbReference type="Pfam" id="PF00271">
    <property type="entry name" value="Helicase_C"/>
    <property type="match status" value="1"/>
</dbReference>